<evidence type="ECO:0000313" key="4">
    <source>
        <dbReference type="Proteomes" id="UP001150538"/>
    </source>
</evidence>
<organism evidence="3 4">
    <name type="scientific">Mycoemilia scoparia</name>
    <dbReference type="NCBI Taxonomy" id="417184"/>
    <lineage>
        <taxon>Eukaryota</taxon>
        <taxon>Fungi</taxon>
        <taxon>Fungi incertae sedis</taxon>
        <taxon>Zoopagomycota</taxon>
        <taxon>Kickxellomycotina</taxon>
        <taxon>Kickxellomycetes</taxon>
        <taxon>Kickxellales</taxon>
        <taxon>Kickxellaceae</taxon>
        <taxon>Mycoemilia</taxon>
    </lineage>
</organism>
<protein>
    <submittedName>
        <fullName evidence="3">Uncharacterized protein</fullName>
    </submittedName>
</protein>
<proteinExistence type="predicted"/>
<dbReference type="AlphaFoldDB" id="A0A9W8DJF4"/>
<keyword evidence="2" id="KW-1133">Transmembrane helix</keyword>
<evidence type="ECO:0000256" key="2">
    <source>
        <dbReference type="SAM" id="Phobius"/>
    </source>
</evidence>
<dbReference type="EMBL" id="JANBPU010000357">
    <property type="protein sequence ID" value="KAJ1912307.1"/>
    <property type="molecule type" value="Genomic_DNA"/>
</dbReference>
<evidence type="ECO:0000313" key="3">
    <source>
        <dbReference type="EMBL" id="KAJ1912307.1"/>
    </source>
</evidence>
<feature type="transmembrane region" description="Helical" evidence="2">
    <location>
        <begin position="171"/>
        <end position="191"/>
    </location>
</feature>
<feature type="compositionally biased region" description="Polar residues" evidence="1">
    <location>
        <begin position="126"/>
        <end position="135"/>
    </location>
</feature>
<gene>
    <name evidence="3" type="ORF">H4219_005653</name>
</gene>
<reference evidence="3" key="1">
    <citation type="submission" date="2022-07" db="EMBL/GenBank/DDBJ databases">
        <title>Phylogenomic reconstructions and comparative analyses of Kickxellomycotina fungi.</title>
        <authorList>
            <person name="Reynolds N.K."/>
            <person name="Stajich J.E."/>
            <person name="Barry K."/>
            <person name="Grigoriev I.V."/>
            <person name="Crous P."/>
            <person name="Smith M.E."/>
        </authorList>
    </citation>
    <scope>NUCLEOTIDE SEQUENCE</scope>
    <source>
        <strain evidence="3">NBRC 100468</strain>
    </source>
</reference>
<accession>A0A9W8DJF4</accession>
<keyword evidence="2" id="KW-0812">Transmembrane</keyword>
<sequence>MKLFRKFKTQAQIQLPLYPVGILALGIISLCFLLKVANAQEASTKIVTLANVEVPNSEAIAPVPRSADLDDSNNEDSRRHRLIDDAAQVVKDIGEGAESIWNRFTSKVDNGWHHFTSRVDDIVAPESTSSPSHSVQTHDNDKAQSSHQFSSNNNEGLENDDDSGSSAKAPLIAGPLGILAVSSISVIALVLI</sequence>
<keyword evidence="4" id="KW-1185">Reference proteome</keyword>
<keyword evidence="2" id="KW-0472">Membrane</keyword>
<dbReference type="Proteomes" id="UP001150538">
    <property type="component" value="Unassembled WGS sequence"/>
</dbReference>
<comment type="caution">
    <text evidence="3">The sequence shown here is derived from an EMBL/GenBank/DDBJ whole genome shotgun (WGS) entry which is preliminary data.</text>
</comment>
<feature type="region of interest" description="Disordered" evidence="1">
    <location>
        <begin position="124"/>
        <end position="165"/>
    </location>
</feature>
<evidence type="ECO:0000256" key="1">
    <source>
        <dbReference type="SAM" id="MobiDB-lite"/>
    </source>
</evidence>
<name>A0A9W8DJF4_9FUNG</name>
<feature type="compositionally biased region" description="Polar residues" evidence="1">
    <location>
        <begin position="145"/>
        <end position="156"/>
    </location>
</feature>